<comment type="similarity">
    <text evidence="1">Belongs to the ATP-dependent AMP-binding enzyme family.</text>
</comment>
<dbReference type="OrthoDB" id="6614653at2759"/>
<protein>
    <recommendedName>
        <fullName evidence="3">AMP-dependent synthetase/ligase domain-containing protein</fullName>
    </recommendedName>
</protein>
<name>A0A2K3QNH3_9HYPO</name>
<sequence length="566" mass="63050">MAASASTESKQKASMNKAFPNERLWLSLLEHAKSIPEPVLRDNTLDVDVSLSRLVVDVAHMRQVLLDSLPPSLFDNDRTGLISESRPYIGLLVSPNYEFFVGCLAILALGGAIVVLQTENLAMGEFQILKECKASEVVLGKQQVGYCDEIKRLGQLHEHPIHAIPLVTMCDNTETPSADGFYIDQEMTIPSERPSFVMKTTGTTGTARNVVHCRWYWNRTVQASPDDHIILETFGLITPFVAIMLRVLNGSKGEVLSTSPGPEAIWERLKEGSVTNFTCYSWCWEQLARYYQEHLSALPSQERARYVRGAQALKWAYIVGSPSPPWLHAFWKETFGCRLQVGYSATELGVITLATTVDGPYIEVHSRPFAKPQPCLSGSIGKPLPGMGVKLSGGDHGEILVKTPCLFTHYLGDPVRTKAVFDDEGYFRTGDAAHLEDGQYVFDGRIGSDILDVSTGQICFPRLEHKLTNIPYVSEAYMLRIQTASPGEGYQLGVLVRFKDHSHPASLGQSSGEHLEEFKAQLSEALRPHEPPVSIRLLHEGEEIPRTFNMKPFRRIIVEHFFAPQI</sequence>
<gene>
    <name evidence="4" type="ORF">TCAP_01016</name>
</gene>
<organism evidence="4 5">
    <name type="scientific">Tolypocladium capitatum</name>
    <dbReference type="NCBI Taxonomy" id="45235"/>
    <lineage>
        <taxon>Eukaryota</taxon>
        <taxon>Fungi</taxon>
        <taxon>Dikarya</taxon>
        <taxon>Ascomycota</taxon>
        <taxon>Pezizomycotina</taxon>
        <taxon>Sordariomycetes</taxon>
        <taxon>Hypocreomycetidae</taxon>
        <taxon>Hypocreales</taxon>
        <taxon>Ophiocordycipitaceae</taxon>
        <taxon>Tolypocladium</taxon>
    </lineage>
</organism>
<dbReference type="Pfam" id="PF00501">
    <property type="entry name" value="AMP-binding"/>
    <property type="match status" value="1"/>
</dbReference>
<dbReference type="PANTHER" id="PTHR43201">
    <property type="entry name" value="ACYL-COA SYNTHETASE"/>
    <property type="match status" value="1"/>
</dbReference>
<dbReference type="InterPro" id="IPR042099">
    <property type="entry name" value="ANL_N_sf"/>
</dbReference>
<comment type="caution">
    <text evidence="4">The sequence shown here is derived from an EMBL/GenBank/DDBJ whole genome shotgun (WGS) entry which is preliminary data.</text>
</comment>
<keyword evidence="2" id="KW-0472">Membrane</keyword>
<keyword evidence="2" id="KW-0812">Transmembrane</keyword>
<reference evidence="4 5" key="1">
    <citation type="submission" date="2017-08" db="EMBL/GenBank/DDBJ databases">
        <title>Harnessing the power of phylogenomics to disentangle the directionality and signatures of interkingdom host jumping in the parasitic fungal genus Tolypocladium.</title>
        <authorList>
            <person name="Quandt C.A."/>
            <person name="Patterson W."/>
            <person name="Spatafora J.W."/>
        </authorList>
    </citation>
    <scope>NUCLEOTIDE SEQUENCE [LARGE SCALE GENOMIC DNA]</scope>
    <source>
        <strain evidence="4 5">CBS 113982</strain>
    </source>
</reference>
<feature type="domain" description="AMP-dependent synthetase/ligase" evidence="3">
    <location>
        <begin position="89"/>
        <end position="411"/>
    </location>
</feature>
<proteinExistence type="inferred from homology"/>
<dbReference type="PANTHER" id="PTHR43201:SF8">
    <property type="entry name" value="ACYL-COA SYNTHETASE FAMILY MEMBER 3"/>
    <property type="match status" value="1"/>
</dbReference>
<keyword evidence="5" id="KW-1185">Reference proteome</keyword>
<dbReference type="InterPro" id="IPR020845">
    <property type="entry name" value="AMP-binding_CS"/>
</dbReference>
<accession>A0A2K3QNH3</accession>
<evidence type="ECO:0000313" key="4">
    <source>
        <dbReference type="EMBL" id="PNY29083.1"/>
    </source>
</evidence>
<dbReference type="GO" id="GO:0006631">
    <property type="term" value="P:fatty acid metabolic process"/>
    <property type="evidence" value="ECO:0007669"/>
    <property type="project" value="TreeGrafter"/>
</dbReference>
<dbReference type="SUPFAM" id="SSF56801">
    <property type="entry name" value="Acetyl-CoA synthetase-like"/>
    <property type="match status" value="1"/>
</dbReference>
<feature type="transmembrane region" description="Helical" evidence="2">
    <location>
        <begin position="97"/>
        <end position="116"/>
    </location>
</feature>
<keyword evidence="2" id="KW-1133">Transmembrane helix</keyword>
<dbReference type="EMBL" id="NRSZ01000157">
    <property type="protein sequence ID" value="PNY29083.1"/>
    <property type="molecule type" value="Genomic_DNA"/>
</dbReference>
<dbReference type="Gene3D" id="3.40.50.12780">
    <property type="entry name" value="N-terminal domain of ligase-like"/>
    <property type="match status" value="1"/>
</dbReference>
<dbReference type="GO" id="GO:0031956">
    <property type="term" value="F:medium-chain fatty acid-CoA ligase activity"/>
    <property type="evidence" value="ECO:0007669"/>
    <property type="project" value="TreeGrafter"/>
</dbReference>
<dbReference type="InterPro" id="IPR000873">
    <property type="entry name" value="AMP-dep_synth/lig_dom"/>
</dbReference>
<dbReference type="Proteomes" id="UP000236621">
    <property type="component" value="Unassembled WGS sequence"/>
</dbReference>
<evidence type="ECO:0000256" key="2">
    <source>
        <dbReference type="SAM" id="Phobius"/>
    </source>
</evidence>
<evidence type="ECO:0000256" key="1">
    <source>
        <dbReference type="ARBA" id="ARBA00006432"/>
    </source>
</evidence>
<evidence type="ECO:0000259" key="3">
    <source>
        <dbReference type="Pfam" id="PF00501"/>
    </source>
</evidence>
<dbReference type="PROSITE" id="PS00455">
    <property type="entry name" value="AMP_BINDING"/>
    <property type="match status" value="1"/>
</dbReference>
<dbReference type="AlphaFoldDB" id="A0A2K3QNH3"/>
<evidence type="ECO:0000313" key="5">
    <source>
        <dbReference type="Proteomes" id="UP000236621"/>
    </source>
</evidence>
<dbReference type="STRING" id="45235.A0A2K3QNH3"/>